<evidence type="ECO:0000313" key="1">
    <source>
        <dbReference type="EMBL" id="CAK58733.1"/>
    </source>
</evidence>
<dbReference type="InterPro" id="IPR011990">
    <property type="entry name" value="TPR-like_helical_dom_sf"/>
</dbReference>
<dbReference type="Proteomes" id="UP000000600">
    <property type="component" value="Unassembled WGS sequence"/>
</dbReference>
<protein>
    <recommendedName>
        <fullName evidence="3">Tetratricopeptide repeat protein</fullName>
    </recommendedName>
</protein>
<proteinExistence type="predicted"/>
<dbReference type="HOGENOM" id="CLU_837988_0_0_1"/>
<dbReference type="RefSeq" id="XP_001426131.1">
    <property type="nucleotide sequence ID" value="XM_001426094.1"/>
</dbReference>
<evidence type="ECO:0000313" key="2">
    <source>
        <dbReference type="Proteomes" id="UP000000600"/>
    </source>
</evidence>
<sequence length="332" mass="39315">MLRLIVLSNYNRIKLKNLKQTYTWVNYLNHSLGLIHQVQKQYNIAINYYDEALKVETGKQQLLYNKALAILEQNINSKVQPNDVSYEKAKSIFQSMNGFLDSQWLLVILNSYQNNLNEAHRLLEIIKTDTASIEKAEKLKAKLYYKQRLFGSSINIYQKFNFSSLTMIEVLQFIMSALLITNFELAESLIKKSQEQLKSLFYFFKGTTQIYQGFLMELQSKNQESLQYYEEFCSQELSKKAITEYPNIVQAAKLAQRKILIRLQQQQKAIEFENTIKQDYPKLPLDTNYQDLLIKEFEQMRYPAKPNFELIRRYQFDDIDGLQRKVCAYRLI</sequence>
<dbReference type="GeneID" id="5011915"/>
<name>A0BJL6_PARTE</name>
<accession>A0BJL6</accession>
<dbReference type="EMBL" id="CT867998">
    <property type="protein sequence ID" value="CAK58733.1"/>
    <property type="molecule type" value="Genomic_DNA"/>
</dbReference>
<dbReference type="AlphaFoldDB" id="A0BJL6"/>
<gene>
    <name evidence="1" type="ORF">GSPATT00029361001</name>
</gene>
<keyword evidence="2" id="KW-1185">Reference proteome</keyword>
<dbReference type="OrthoDB" id="10369745at2759"/>
<reference evidence="1 2" key="1">
    <citation type="journal article" date="2006" name="Nature">
        <title>Global trends of whole-genome duplications revealed by the ciliate Paramecium tetraurelia.</title>
        <authorList>
            <consortium name="Genoscope"/>
            <person name="Aury J.-M."/>
            <person name="Jaillon O."/>
            <person name="Duret L."/>
            <person name="Noel B."/>
            <person name="Jubin C."/>
            <person name="Porcel B.M."/>
            <person name="Segurens B."/>
            <person name="Daubin V."/>
            <person name="Anthouard V."/>
            <person name="Aiach N."/>
            <person name="Arnaiz O."/>
            <person name="Billaut A."/>
            <person name="Beisson J."/>
            <person name="Blanc I."/>
            <person name="Bouhouche K."/>
            <person name="Camara F."/>
            <person name="Duharcourt S."/>
            <person name="Guigo R."/>
            <person name="Gogendeau D."/>
            <person name="Katinka M."/>
            <person name="Keller A.-M."/>
            <person name="Kissmehl R."/>
            <person name="Klotz C."/>
            <person name="Koll F."/>
            <person name="Le Moue A."/>
            <person name="Lepere C."/>
            <person name="Malinsky S."/>
            <person name="Nowacki M."/>
            <person name="Nowak J.K."/>
            <person name="Plattner H."/>
            <person name="Poulain J."/>
            <person name="Ruiz F."/>
            <person name="Serrano V."/>
            <person name="Zagulski M."/>
            <person name="Dessen P."/>
            <person name="Betermier M."/>
            <person name="Weissenbach J."/>
            <person name="Scarpelli C."/>
            <person name="Schachter V."/>
            <person name="Sperling L."/>
            <person name="Meyer E."/>
            <person name="Cohen J."/>
            <person name="Wincker P."/>
        </authorList>
    </citation>
    <scope>NUCLEOTIDE SEQUENCE [LARGE SCALE GENOMIC DNA]</scope>
    <source>
        <strain evidence="1 2">Stock d4-2</strain>
    </source>
</reference>
<organism evidence="1 2">
    <name type="scientific">Paramecium tetraurelia</name>
    <dbReference type="NCBI Taxonomy" id="5888"/>
    <lineage>
        <taxon>Eukaryota</taxon>
        <taxon>Sar</taxon>
        <taxon>Alveolata</taxon>
        <taxon>Ciliophora</taxon>
        <taxon>Intramacronucleata</taxon>
        <taxon>Oligohymenophorea</taxon>
        <taxon>Peniculida</taxon>
        <taxon>Parameciidae</taxon>
        <taxon>Paramecium</taxon>
    </lineage>
</organism>
<dbReference type="InParanoid" id="A0BJL6"/>
<evidence type="ECO:0008006" key="3">
    <source>
        <dbReference type="Google" id="ProtNLM"/>
    </source>
</evidence>
<dbReference type="SUPFAM" id="SSF48452">
    <property type="entry name" value="TPR-like"/>
    <property type="match status" value="1"/>
</dbReference>
<dbReference type="KEGG" id="ptm:GSPATT00029361001"/>
<dbReference type="Gene3D" id="1.25.40.10">
    <property type="entry name" value="Tetratricopeptide repeat domain"/>
    <property type="match status" value="1"/>
</dbReference>